<dbReference type="STRING" id="671143.DAMO_1711"/>
<dbReference type="EMBL" id="FP565575">
    <property type="protein sequence ID" value="CBE68769.1"/>
    <property type="molecule type" value="Genomic_DNA"/>
</dbReference>
<dbReference type="HOGENOM" id="CLU_2552007_0_0_0"/>
<organism evidence="1 2">
    <name type="scientific">Methylomirabilis oxygeniifera</name>
    <dbReference type="NCBI Taxonomy" id="671143"/>
    <lineage>
        <taxon>Bacteria</taxon>
        <taxon>Candidatus Methylomirabilota</taxon>
        <taxon>Candidatus Methylomirabilia</taxon>
        <taxon>Candidatus Methylomirabilales</taxon>
        <taxon>Candidatus Methylomirabilaceae</taxon>
        <taxon>Candidatus Methylomirabilis</taxon>
    </lineage>
</organism>
<protein>
    <submittedName>
        <fullName evidence="1">Uncharacterized protein</fullName>
    </submittedName>
</protein>
<dbReference type="KEGG" id="mox:DAMO_1711"/>
<reference evidence="1 2" key="1">
    <citation type="journal article" date="2010" name="Nature">
        <title>Nitrite-driven anaerobic methane oxidation by oxygenic bacteria.</title>
        <authorList>
            <person name="Ettwig K.F."/>
            <person name="Butler M.K."/>
            <person name="Le Paslier D."/>
            <person name="Pelletier E."/>
            <person name="Mangenot S."/>
            <person name="Kuypers M.M.M."/>
            <person name="Schreiber F."/>
            <person name="Dutilh B.E."/>
            <person name="Zedelius J."/>
            <person name="de Beer D."/>
            <person name="Gloerich J."/>
            <person name="Wessels H.J.C.T."/>
            <person name="van Allen T."/>
            <person name="Luesken F."/>
            <person name="Wu M."/>
            <person name="van de Pas-Schoonen K.T."/>
            <person name="Op den Camp H.J.M."/>
            <person name="Janssen-Megens E.M."/>
            <person name="Francoijs K-J."/>
            <person name="Stunnenberg H."/>
            <person name="Weissenbach J."/>
            <person name="Jetten M.S.M."/>
            <person name="Strous M."/>
        </authorList>
    </citation>
    <scope>NUCLEOTIDE SEQUENCE [LARGE SCALE GENOMIC DNA]</scope>
</reference>
<dbReference type="AlphaFoldDB" id="D5MG88"/>
<dbReference type="Proteomes" id="UP000006898">
    <property type="component" value="Chromosome"/>
</dbReference>
<gene>
    <name evidence="1" type="ORF">DAMO_1711</name>
</gene>
<sequence>MDFLYGFFGWQRNHALSCQLGQLGLPAYDVLCGLDGLDQSDRFAPFCHDHFLAFFRPLEILRKPIFEFLDANAAHRHHLSSS</sequence>
<evidence type="ECO:0000313" key="1">
    <source>
        <dbReference type="EMBL" id="CBE68769.1"/>
    </source>
</evidence>
<accession>D5MG88</accession>
<evidence type="ECO:0000313" key="2">
    <source>
        <dbReference type="Proteomes" id="UP000006898"/>
    </source>
</evidence>
<proteinExistence type="predicted"/>
<name>D5MG88_METO1</name>